<gene>
    <name evidence="3" type="ORF">H9910_09395</name>
</gene>
<dbReference type="PANTHER" id="PTHR36924:SF1">
    <property type="entry name" value="ANTITOXIN HIGA-1"/>
    <property type="match status" value="1"/>
</dbReference>
<name>A0A9D2U6N7_9FIRM</name>
<feature type="domain" description="HTH cro/C1-type" evidence="2">
    <location>
        <begin position="22"/>
        <end position="76"/>
    </location>
</feature>
<dbReference type="InterPro" id="IPR001387">
    <property type="entry name" value="Cro/C1-type_HTH"/>
</dbReference>
<dbReference type="Gene3D" id="1.10.260.40">
    <property type="entry name" value="lambda repressor-like DNA-binding domains"/>
    <property type="match status" value="1"/>
</dbReference>
<dbReference type="InterPro" id="IPR013430">
    <property type="entry name" value="Toxin_antidote_HigA"/>
</dbReference>
<dbReference type="Pfam" id="PF01381">
    <property type="entry name" value="HTH_3"/>
    <property type="match status" value="1"/>
</dbReference>
<dbReference type="AlphaFoldDB" id="A0A9D2U6N7"/>
<accession>A0A9D2U6N7</accession>
<dbReference type="GO" id="GO:0003677">
    <property type="term" value="F:DNA binding"/>
    <property type="evidence" value="ECO:0007669"/>
    <property type="project" value="UniProtKB-KW"/>
</dbReference>
<dbReference type="SMART" id="SM00530">
    <property type="entry name" value="HTH_XRE"/>
    <property type="match status" value="1"/>
</dbReference>
<dbReference type="EMBL" id="DWUU01000057">
    <property type="protein sequence ID" value="HJD43201.1"/>
    <property type="molecule type" value="Genomic_DNA"/>
</dbReference>
<proteinExistence type="predicted"/>
<dbReference type="PANTHER" id="PTHR36924">
    <property type="entry name" value="ANTITOXIN HIGA-1"/>
    <property type="match status" value="1"/>
</dbReference>
<evidence type="ECO:0000313" key="3">
    <source>
        <dbReference type="EMBL" id="HJD43201.1"/>
    </source>
</evidence>
<dbReference type="CDD" id="cd00093">
    <property type="entry name" value="HTH_XRE"/>
    <property type="match status" value="1"/>
</dbReference>
<evidence type="ECO:0000259" key="2">
    <source>
        <dbReference type="PROSITE" id="PS50943"/>
    </source>
</evidence>
<keyword evidence="1" id="KW-0238">DNA-binding</keyword>
<evidence type="ECO:0000256" key="1">
    <source>
        <dbReference type="ARBA" id="ARBA00023125"/>
    </source>
</evidence>
<protein>
    <submittedName>
        <fullName evidence="3">HigA family addiction module antidote protein</fullName>
    </submittedName>
</protein>
<organism evidence="3 4">
    <name type="scientific">Candidatus Mediterraneibacter quadrami</name>
    <dbReference type="NCBI Taxonomy" id="2838684"/>
    <lineage>
        <taxon>Bacteria</taxon>
        <taxon>Bacillati</taxon>
        <taxon>Bacillota</taxon>
        <taxon>Clostridia</taxon>
        <taxon>Lachnospirales</taxon>
        <taxon>Lachnospiraceae</taxon>
        <taxon>Mediterraneibacter</taxon>
    </lineage>
</organism>
<dbReference type="Proteomes" id="UP000823909">
    <property type="component" value="Unassembled WGS sequence"/>
</dbReference>
<evidence type="ECO:0000313" key="4">
    <source>
        <dbReference type="Proteomes" id="UP000823909"/>
    </source>
</evidence>
<comment type="caution">
    <text evidence="3">The sequence shown here is derived from an EMBL/GenBank/DDBJ whole genome shotgun (WGS) entry which is preliminary data.</text>
</comment>
<sequence>MVKGKNLTGLSRDYIIHPGETLIEVLEDRDMTQRELAVRTGMTEKHISTVVHGQKGISAAFARKLEYALGIETSFWMNLQANYDRELLEFEEVNNITAEELEVLKNLRDVTELWTSFGWLDKEGNPAATVLDLRMIFGISNLLDTPKISYAAAYRAQSKNTNVDPYVLFAWQRMCELLTKNIDVADKVDVEKLREKIPEIKQTMFMRANQIQNRLTSIFAECGIAFKIVPNFKGAPVQGFIKKTEDSSLILCMTLRQKFADIFWFTLFHEIAHILNGDTKREFIDFDSVSGEAESKADSMAGEFLIDPKAYRSFVGIEGYRQPHGIEDFARQQNVRDYIVQGRLMKEEIIPWKARPRYEWA</sequence>
<reference evidence="3" key="2">
    <citation type="submission" date="2021-04" db="EMBL/GenBank/DDBJ databases">
        <authorList>
            <person name="Gilroy R."/>
        </authorList>
    </citation>
    <scope>NUCLEOTIDE SEQUENCE</scope>
    <source>
        <strain evidence="3">ChiBcec15-3976</strain>
    </source>
</reference>
<reference evidence="3" key="1">
    <citation type="journal article" date="2021" name="PeerJ">
        <title>Extensive microbial diversity within the chicken gut microbiome revealed by metagenomics and culture.</title>
        <authorList>
            <person name="Gilroy R."/>
            <person name="Ravi A."/>
            <person name="Getino M."/>
            <person name="Pursley I."/>
            <person name="Horton D.L."/>
            <person name="Alikhan N.F."/>
            <person name="Baker D."/>
            <person name="Gharbi K."/>
            <person name="Hall N."/>
            <person name="Watson M."/>
            <person name="Adriaenssens E.M."/>
            <person name="Foster-Nyarko E."/>
            <person name="Jarju S."/>
            <person name="Secka A."/>
            <person name="Antonio M."/>
            <person name="Oren A."/>
            <person name="Chaudhuri R.R."/>
            <person name="La Ragione R."/>
            <person name="Hildebrand F."/>
            <person name="Pallen M.J."/>
        </authorList>
    </citation>
    <scope>NUCLEOTIDE SEQUENCE</scope>
    <source>
        <strain evidence="3">ChiBcec15-3976</strain>
    </source>
</reference>
<dbReference type="InterPro" id="IPR010982">
    <property type="entry name" value="Lambda_DNA-bd_dom_sf"/>
</dbReference>
<dbReference type="PROSITE" id="PS50943">
    <property type="entry name" value="HTH_CROC1"/>
    <property type="match status" value="1"/>
</dbReference>
<dbReference type="NCBIfam" id="TIGR02607">
    <property type="entry name" value="antidote_HigA"/>
    <property type="match status" value="1"/>
</dbReference>
<dbReference type="SUPFAM" id="SSF47413">
    <property type="entry name" value="lambda repressor-like DNA-binding domains"/>
    <property type="match status" value="1"/>
</dbReference>